<dbReference type="PANTHER" id="PTHR14614">
    <property type="entry name" value="HEPATOCELLULAR CARCINOMA-ASSOCIATED ANTIGEN"/>
    <property type="match status" value="1"/>
</dbReference>
<name>A0A067MR20_BOTB1</name>
<sequence>MKPSSNINIGGIGNDPELEAEGAISTTLPAHDTKHIPELRHPFLSTEFALRQLCDGGHNGTALWLGGQILALYLADTLSNAQTRGGAGRDGRRKRAVELGSGVGLTALALAHLGYDVLATDIPAVVRAVLSQNVHANTTYAPGRFDGRGTVYVRELDWSVLPSEWTWSNAKAITAPANPGVDVKSPSPSPPTRADAPPAPTTQTSASDSKSEDNHLCPPFDLIVSADTIYDPALSSHLLRTIHALVTLSVSSSPRSTVPPVYLCLERRDPALVDQTLKQAQEVWNFHVGSVPKKNLVKAMEKGSVKWEEHEWEDVEIWKLTWKGARSSKTA</sequence>
<dbReference type="SUPFAM" id="SSF53335">
    <property type="entry name" value="S-adenosyl-L-methionine-dependent methyltransferases"/>
    <property type="match status" value="1"/>
</dbReference>
<dbReference type="InterPro" id="IPR029063">
    <property type="entry name" value="SAM-dependent_MTases_sf"/>
</dbReference>
<reference evidence="3" key="1">
    <citation type="journal article" date="2014" name="Proc. Natl. Acad. Sci. U.S.A.">
        <title>Extensive sampling of basidiomycete genomes demonstrates inadequacy of the white-rot/brown-rot paradigm for wood decay fungi.</title>
        <authorList>
            <person name="Riley R."/>
            <person name="Salamov A.A."/>
            <person name="Brown D.W."/>
            <person name="Nagy L.G."/>
            <person name="Floudas D."/>
            <person name="Held B.W."/>
            <person name="Levasseur A."/>
            <person name="Lombard V."/>
            <person name="Morin E."/>
            <person name="Otillar R."/>
            <person name="Lindquist E.A."/>
            <person name="Sun H."/>
            <person name="LaButti K.M."/>
            <person name="Schmutz J."/>
            <person name="Jabbour D."/>
            <person name="Luo H."/>
            <person name="Baker S.E."/>
            <person name="Pisabarro A.G."/>
            <person name="Walton J.D."/>
            <person name="Blanchette R.A."/>
            <person name="Henrissat B."/>
            <person name="Martin F."/>
            <person name="Cullen D."/>
            <person name="Hibbett D.S."/>
            <person name="Grigoriev I.V."/>
        </authorList>
    </citation>
    <scope>NUCLEOTIDE SEQUENCE [LARGE SCALE GENOMIC DNA]</scope>
    <source>
        <strain evidence="3">FD-172 SS1</strain>
    </source>
</reference>
<dbReference type="EMBL" id="KL198022">
    <property type="protein sequence ID" value="KDQ18029.1"/>
    <property type="molecule type" value="Genomic_DNA"/>
</dbReference>
<dbReference type="Gene3D" id="3.40.50.150">
    <property type="entry name" value="Vaccinia Virus protein VP39"/>
    <property type="match status" value="1"/>
</dbReference>
<proteinExistence type="predicted"/>
<organism evidence="2 3">
    <name type="scientific">Botryobasidium botryosum (strain FD-172 SS1)</name>
    <dbReference type="NCBI Taxonomy" id="930990"/>
    <lineage>
        <taxon>Eukaryota</taxon>
        <taxon>Fungi</taxon>
        <taxon>Dikarya</taxon>
        <taxon>Basidiomycota</taxon>
        <taxon>Agaricomycotina</taxon>
        <taxon>Agaricomycetes</taxon>
        <taxon>Cantharellales</taxon>
        <taxon>Botryobasidiaceae</taxon>
        <taxon>Botryobasidium</taxon>
    </lineage>
</organism>
<dbReference type="STRING" id="930990.A0A067MR20"/>
<dbReference type="AlphaFoldDB" id="A0A067MR20"/>
<feature type="compositionally biased region" description="Low complexity" evidence="1">
    <location>
        <begin position="192"/>
        <end position="208"/>
    </location>
</feature>
<keyword evidence="3" id="KW-1185">Reference proteome</keyword>
<dbReference type="GO" id="GO:0005737">
    <property type="term" value="C:cytoplasm"/>
    <property type="evidence" value="ECO:0007669"/>
    <property type="project" value="TreeGrafter"/>
</dbReference>
<gene>
    <name evidence="2" type="ORF">BOTBODRAFT_29341</name>
</gene>
<evidence type="ECO:0000313" key="2">
    <source>
        <dbReference type="EMBL" id="KDQ18029.1"/>
    </source>
</evidence>
<dbReference type="GO" id="GO:0005634">
    <property type="term" value="C:nucleus"/>
    <property type="evidence" value="ECO:0007669"/>
    <property type="project" value="TreeGrafter"/>
</dbReference>
<feature type="region of interest" description="Disordered" evidence="1">
    <location>
        <begin position="176"/>
        <end position="213"/>
    </location>
</feature>
<evidence type="ECO:0000256" key="1">
    <source>
        <dbReference type="SAM" id="MobiDB-lite"/>
    </source>
</evidence>
<accession>A0A067MR20</accession>
<dbReference type="InParanoid" id="A0A067MR20"/>
<dbReference type="Proteomes" id="UP000027195">
    <property type="component" value="Unassembled WGS sequence"/>
</dbReference>
<dbReference type="Pfam" id="PF10294">
    <property type="entry name" value="Methyltransf_16"/>
    <property type="match status" value="1"/>
</dbReference>
<dbReference type="InterPro" id="IPR019410">
    <property type="entry name" value="Methyltransf_16"/>
</dbReference>
<dbReference type="PANTHER" id="PTHR14614:SF162">
    <property type="entry name" value="EXPRESSED PROTEIN"/>
    <property type="match status" value="1"/>
</dbReference>
<evidence type="ECO:0000313" key="3">
    <source>
        <dbReference type="Proteomes" id="UP000027195"/>
    </source>
</evidence>
<dbReference type="GO" id="GO:0008757">
    <property type="term" value="F:S-adenosylmethionine-dependent methyltransferase activity"/>
    <property type="evidence" value="ECO:0007669"/>
    <property type="project" value="UniProtKB-ARBA"/>
</dbReference>
<dbReference type="HOGENOM" id="CLU_089365_0_0_1"/>
<dbReference type="OrthoDB" id="194386at2759"/>
<protein>
    <submittedName>
        <fullName evidence="2">Uncharacterized protein</fullName>
    </submittedName>
</protein>